<comment type="similarity">
    <text evidence="1">Belongs to the barstar family.</text>
</comment>
<proteinExistence type="inferred from homology"/>
<dbReference type="AlphaFoldDB" id="A0A4S8NNN8"/>
<keyword evidence="4" id="KW-1185">Reference proteome</keyword>
<dbReference type="SUPFAM" id="SSF52038">
    <property type="entry name" value="Barstar-related"/>
    <property type="match status" value="1"/>
</dbReference>
<dbReference type="InterPro" id="IPR035905">
    <property type="entry name" value="Barstar-like_sf"/>
</dbReference>
<dbReference type="RefSeq" id="WP_136561244.1">
    <property type="nucleotide sequence ID" value="NZ_BAABLS010000002.1"/>
</dbReference>
<protein>
    <recommendedName>
        <fullName evidence="2">Barstar (barnase inhibitor) domain-containing protein</fullName>
    </recommendedName>
</protein>
<reference evidence="3 4" key="1">
    <citation type="journal article" date="2009" name="Int. J. Syst. Evol. Microbiol.">
        <title>Nocardioides caeni sp. nov., isolated from wastewater.</title>
        <authorList>
            <person name="Yoon J.H."/>
            <person name="Kang S.J."/>
            <person name="Park S."/>
            <person name="Kim W."/>
            <person name="Oh T.K."/>
        </authorList>
    </citation>
    <scope>NUCLEOTIDE SEQUENCE [LARGE SCALE GENOMIC DNA]</scope>
    <source>
        <strain evidence="3 4">DSM 23134</strain>
    </source>
</reference>
<organism evidence="3 4">
    <name type="scientific">Nocardioides caeni</name>
    <dbReference type="NCBI Taxonomy" id="574700"/>
    <lineage>
        <taxon>Bacteria</taxon>
        <taxon>Bacillati</taxon>
        <taxon>Actinomycetota</taxon>
        <taxon>Actinomycetes</taxon>
        <taxon>Propionibacteriales</taxon>
        <taxon>Nocardioidaceae</taxon>
        <taxon>Nocardioides</taxon>
    </lineage>
</organism>
<comment type="caution">
    <text evidence="3">The sequence shown here is derived from an EMBL/GenBank/DDBJ whole genome shotgun (WGS) entry which is preliminary data.</text>
</comment>
<dbReference type="Gene3D" id="3.30.370.10">
    <property type="entry name" value="Barstar-like"/>
    <property type="match status" value="1"/>
</dbReference>
<dbReference type="Proteomes" id="UP000307087">
    <property type="component" value="Unassembled WGS sequence"/>
</dbReference>
<sequence>MSGLAAVLAGRETPGVHRWASGLDVVDVRHAVEHADWSFAHVDGIGLEARRDVLAAIGGALHLPDHFGRNLDALHDCLRDRSGPTVLLWDAWSGFARADTRSFELTVAVLGERPAGEVALEVLLRGEGPAVAVPLLE</sequence>
<dbReference type="OrthoDB" id="5184890at2"/>
<dbReference type="InterPro" id="IPR000468">
    <property type="entry name" value="Barstar"/>
</dbReference>
<evidence type="ECO:0000313" key="3">
    <source>
        <dbReference type="EMBL" id="THV18530.1"/>
    </source>
</evidence>
<accession>A0A4S8NNN8</accession>
<evidence type="ECO:0000256" key="1">
    <source>
        <dbReference type="ARBA" id="ARBA00006845"/>
    </source>
</evidence>
<name>A0A4S8NNN8_9ACTN</name>
<evidence type="ECO:0000259" key="2">
    <source>
        <dbReference type="Pfam" id="PF01337"/>
    </source>
</evidence>
<dbReference type="Pfam" id="PF01337">
    <property type="entry name" value="Barstar"/>
    <property type="match status" value="1"/>
</dbReference>
<evidence type="ECO:0000313" key="4">
    <source>
        <dbReference type="Proteomes" id="UP000307087"/>
    </source>
</evidence>
<dbReference type="EMBL" id="STGW01000001">
    <property type="protein sequence ID" value="THV18530.1"/>
    <property type="molecule type" value="Genomic_DNA"/>
</dbReference>
<feature type="domain" description="Barstar (barnase inhibitor)" evidence="2">
    <location>
        <begin position="38"/>
        <end position="112"/>
    </location>
</feature>
<gene>
    <name evidence="3" type="ORF">E9934_02645</name>
</gene>